<feature type="compositionally biased region" description="Basic and acidic residues" evidence="1">
    <location>
        <begin position="35"/>
        <end position="71"/>
    </location>
</feature>
<feature type="region of interest" description="Disordered" evidence="1">
    <location>
        <begin position="1"/>
        <end position="79"/>
    </location>
</feature>
<dbReference type="EMBL" id="VSSQ01072104">
    <property type="protein sequence ID" value="MPN23550.1"/>
    <property type="molecule type" value="Genomic_DNA"/>
</dbReference>
<comment type="caution">
    <text evidence="2">The sequence shown here is derived from an EMBL/GenBank/DDBJ whole genome shotgun (WGS) entry which is preliminary data.</text>
</comment>
<organism evidence="2">
    <name type="scientific">bioreactor metagenome</name>
    <dbReference type="NCBI Taxonomy" id="1076179"/>
    <lineage>
        <taxon>unclassified sequences</taxon>
        <taxon>metagenomes</taxon>
        <taxon>ecological metagenomes</taxon>
    </lineage>
</organism>
<proteinExistence type="predicted"/>
<accession>A0A645GBW6</accession>
<evidence type="ECO:0000256" key="1">
    <source>
        <dbReference type="SAM" id="MobiDB-lite"/>
    </source>
</evidence>
<evidence type="ECO:0000313" key="2">
    <source>
        <dbReference type="EMBL" id="MPN23550.1"/>
    </source>
</evidence>
<gene>
    <name evidence="2" type="ORF">SDC9_170942</name>
</gene>
<reference evidence="2" key="1">
    <citation type="submission" date="2019-08" db="EMBL/GenBank/DDBJ databases">
        <authorList>
            <person name="Kucharzyk K."/>
            <person name="Murdoch R.W."/>
            <person name="Higgins S."/>
            <person name="Loffler F."/>
        </authorList>
    </citation>
    <scope>NUCLEOTIDE SEQUENCE</scope>
</reference>
<sequence length="79" mass="8802">MRHGLSLKTGFELAESHVSDKRREDEGGDALKQVRIPDHDQVAHRADRAETRALREPADDESGAERDKDGGVSRSRPLL</sequence>
<feature type="compositionally biased region" description="Basic and acidic residues" evidence="1">
    <location>
        <begin position="14"/>
        <end position="25"/>
    </location>
</feature>
<protein>
    <submittedName>
        <fullName evidence="2">Uncharacterized protein</fullName>
    </submittedName>
</protein>
<name>A0A645GBW6_9ZZZZ</name>
<dbReference type="AlphaFoldDB" id="A0A645GBW6"/>